<dbReference type="InParanoid" id="A0A414NEZ4"/>
<gene>
    <name evidence="1" type="ORF">DW682_01380</name>
</gene>
<dbReference type="Pfam" id="PF04402">
    <property type="entry name" value="SIMPL"/>
    <property type="match status" value="1"/>
</dbReference>
<keyword evidence="2" id="KW-1185">Reference proteome</keyword>
<comment type="caution">
    <text evidence="1">The sequence shown here is derived from an EMBL/GenBank/DDBJ whole genome shotgun (WGS) entry which is preliminary data.</text>
</comment>
<name>A0A414NEZ4_9ACTN</name>
<dbReference type="GO" id="GO:0006974">
    <property type="term" value="P:DNA damage response"/>
    <property type="evidence" value="ECO:0007669"/>
    <property type="project" value="TreeGrafter"/>
</dbReference>
<dbReference type="InterPro" id="IPR007497">
    <property type="entry name" value="SIMPL/DUF541"/>
</dbReference>
<accession>A0A414NEZ4</accession>
<sequence length="245" mass="26671">MSSRGALIALSTWRLSWQSKGRIREGWSVHMSENLAVVKVSATAEDKVDPDLAVFTLRFGKKCETQQECADDFAAEQDRVIRALEPFGIADALGFDGYSSYVCTSGRRAVVTGYEYYCSATLKVEREVHDIAAIWAALASRVSTARVNLHFELSDEDAEERRLIGAAVAKARLSAEALATAAGTELAGVKEIRYNRSGDSCFWRVACADASATPNGAASSMPDLHPEPIEVECSVDVDWWVKPSA</sequence>
<dbReference type="PANTHER" id="PTHR34387:SF2">
    <property type="entry name" value="SLR1258 PROTEIN"/>
    <property type="match status" value="1"/>
</dbReference>
<dbReference type="EMBL" id="QSLJ01000001">
    <property type="protein sequence ID" value="RHF38390.1"/>
    <property type="molecule type" value="Genomic_DNA"/>
</dbReference>
<dbReference type="PANTHER" id="PTHR34387">
    <property type="entry name" value="SLR1258 PROTEIN"/>
    <property type="match status" value="1"/>
</dbReference>
<proteinExistence type="predicted"/>
<evidence type="ECO:0000313" key="2">
    <source>
        <dbReference type="Proteomes" id="UP000283983"/>
    </source>
</evidence>
<evidence type="ECO:0000313" key="1">
    <source>
        <dbReference type="EMBL" id="RHF38390.1"/>
    </source>
</evidence>
<dbReference type="AlphaFoldDB" id="A0A414NEZ4"/>
<organism evidence="1 2">
    <name type="scientific">Collinsella intestinalis</name>
    <dbReference type="NCBI Taxonomy" id="147207"/>
    <lineage>
        <taxon>Bacteria</taxon>
        <taxon>Bacillati</taxon>
        <taxon>Actinomycetota</taxon>
        <taxon>Coriobacteriia</taxon>
        <taxon>Coriobacteriales</taxon>
        <taxon>Coriobacteriaceae</taxon>
        <taxon>Collinsella</taxon>
    </lineage>
</organism>
<dbReference type="Proteomes" id="UP000283983">
    <property type="component" value="Unassembled WGS sequence"/>
</dbReference>
<dbReference type="Gene3D" id="3.30.70.2970">
    <property type="entry name" value="Protein of unknown function (DUF541), domain 2"/>
    <property type="match status" value="1"/>
</dbReference>
<dbReference type="Gene3D" id="3.30.110.170">
    <property type="entry name" value="Protein of unknown function (DUF541), domain 1"/>
    <property type="match status" value="1"/>
</dbReference>
<protein>
    <submittedName>
        <fullName evidence="1">DUF541 domain-containing protein</fullName>
    </submittedName>
</protein>
<dbReference type="InterPro" id="IPR052022">
    <property type="entry name" value="26kDa_periplasmic_antigen"/>
</dbReference>
<reference evidence="1 2" key="1">
    <citation type="submission" date="2018-08" db="EMBL/GenBank/DDBJ databases">
        <title>A genome reference for cultivated species of the human gut microbiota.</title>
        <authorList>
            <person name="Zou Y."/>
            <person name="Xue W."/>
            <person name="Luo G."/>
        </authorList>
    </citation>
    <scope>NUCLEOTIDE SEQUENCE [LARGE SCALE GENOMIC DNA]</scope>
    <source>
        <strain evidence="1 2">AM25-33</strain>
    </source>
</reference>